<dbReference type="WBParaSite" id="PgR036_g103_t01">
    <property type="protein sequence ID" value="PgR036_g103_t01"/>
    <property type="gene ID" value="PgR036_g103"/>
</dbReference>
<proteinExistence type="predicted"/>
<organism evidence="1 2">
    <name type="scientific">Parascaris univalens</name>
    <name type="common">Nematode worm</name>
    <dbReference type="NCBI Taxonomy" id="6257"/>
    <lineage>
        <taxon>Eukaryota</taxon>
        <taxon>Metazoa</taxon>
        <taxon>Ecdysozoa</taxon>
        <taxon>Nematoda</taxon>
        <taxon>Chromadorea</taxon>
        <taxon>Rhabditida</taxon>
        <taxon>Spirurina</taxon>
        <taxon>Ascaridomorpha</taxon>
        <taxon>Ascaridoidea</taxon>
        <taxon>Ascarididae</taxon>
        <taxon>Parascaris</taxon>
    </lineage>
</organism>
<reference evidence="2" key="1">
    <citation type="submission" date="2022-11" db="UniProtKB">
        <authorList>
            <consortium name="WormBaseParasite"/>
        </authorList>
    </citation>
    <scope>IDENTIFICATION</scope>
</reference>
<protein>
    <submittedName>
        <fullName evidence="2">Uncharacterized protein</fullName>
    </submittedName>
</protein>
<evidence type="ECO:0000313" key="1">
    <source>
        <dbReference type="Proteomes" id="UP000887569"/>
    </source>
</evidence>
<name>A0A915BEH4_PARUN</name>
<accession>A0A915BEH4</accession>
<sequence>MQTAFVTMQKVMEPLQQNRHRKVLLRPHFVLVGLEVEVEVEEEQELQLRLPHNRQVVAVAAVEAVLVPVVVLDSNTCNMGRCMPKVG</sequence>
<evidence type="ECO:0000313" key="2">
    <source>
        <dbReference type="WBParaSite" id="PgR036_g103_t01"/>
    </source>
</evidence>
<keyword evidence="1" id="KW-1185">Reference proteome</keyword>
<dbReference type="Proteomes" id="UP000887569">
    <property type="component" value="Unplaced"/>
</dbReference>
<dbReference type="AlphaFoldDB" id="A0A915BEH4"/>